<gene>
    <name evidence="2" type="ORF">ABID29_001756</name>
</gene>
<dbReference type="EMBL" id="JBEPLO010000020">
    <property type="protein sequence ID" value="MET3558630.1"/>
    <property type="molecule type" value="Genomic_DNA"/>
</dbReference>
<feature type="transmembrane region" description="Helical" evidence="1">
    <location>
        <begin position="6"/>
        <end position="25"/>
    </location>
</feature>
<evidence type="ECO:0000256" key="1">
    <source>
        <dbReference type="SAM" id="Phobius"/>
    </source>
</evidence>
<dbReference type="RefSeq" id="WP_354365760.1">
    <property type="nucleotide sequence ID" value="NZ_JBEPLO010000020.1"/>
</dbReference>
<protein>
    <submittedName>
        <fullName evidence="2">Type II secretory pathway pseudopilin PulG</fullName>
    </submittedName>
</protein>
<keyword evidence="1" id="KW-1133">Transmembrane helix</keyword>
<accession>A0ABV2FJ78</accession>
<sequence length="243" mass="27608">MLEVGIGLAILLGIGGLALPLFRSVDRKRTEARLNFLTTRLAGNTRQLQQTTASKFPTDYLRLQQQIATDLSDLTKLLKAKQKQLALPTSQSAWDLIEEARDLLPTKGQLERPKLVLPKVAVKNLTDEQLKALVPEVWSSIESIQQDDQAIRQKLASPALPNKQELLAIHEANMGRYEEILDAYLKMKASPKDYYQVEERLAKSRQAFQEFDLQLDETLRQINEGDMMGFEVSLRMMTQKTID</sequence>
<organism evidence="2 3">
    <name type="scientific">Streptococcus rupicaprae</name>
    <dbReference type="NCBI Taxonomy" id="759619"/>
    <lineage>
        <taxon>Bacteria</taxon>
        <taxon>Bacillati</taxon>
        <taxon>Bacillota</taxon>
        <taxon>Bacilli</taxon>
        <taxon>Lactobacillales</taxon>
        <taxon>Streptococcaceae</taxon>
        <taxon>Streptococcus</taxon>
    </lineage>
</organism>
<keyword evidence="1" id="KW-0812">Transmembrane</keyword>
<keyword evidence="3" id="KW-1185">Reference proteome</keyword>
<dbReference type="Proteomes" id="UP001549122">
    <property type="component" value="Unassembled WGS sequence"/>
</dbReference>
<keyword evidence="1" id="KW-0472">Membrane</keyword>
<reference evidence="2 3" key="1">
    <citation type="submission" date="2024-06" db="EMBL/GenBank/DDBJ databases">
        <title>Genomic Encyclopedia of Type Strains, Phase IV (KMG-IV): sequencing the most valuable type-strain genomes for metagenomic binning, comparative biology and taxonomic classification.</title>
        <authorList>
            <person name="Goeker M."/>
        </authorList>
    </citation>
    <scope>NUCLEOTIDE SEQUENCE [LARGE SCALE GENOMIC DNA]</scope>
    <source>
        <strain evidence="2 3">DSM 28303</strain>
    </source>
</reference>
<name>A0ABV2FJ78_9STRE</name>
<comment type="caution">
    <text evidence="2">The sequence shown here is derived from an EMBL/GenBank/DDBJ whole genome shotgun (WGS) entry which is preliminary data.</text>
</comment>
<evidence type="ECO:0000313" key="3">
    <source>
        <dbReference type="Proteomes" id="UP001549122"/>
    </source>
</evidence>
<evidence type="ECO:0000313" key="2">
    <source>
        <dbReference type="EMBL" id="MET3558630.1"/>
    </source>
</evidence>
<proteinExistence type="predicted"/>